<dbReference type="EMBL" id="FQYP01000005">
    <property type="protein sequence ID" value="SHJ06936.1"/>
    <property type="molecule type" value="Genomic_DNA"/>
</dbReference>
<feature type="transmembrane region" description="Helical" evidence="1">
    <location>
        <begin position="36"/>
        <end position="54"/>
    </location>
</feature>
<reference evidence="3" key="1">
    <citation type="submission" date="2016-11" db="EMBL/GenBank/DDBJ databases">
        <authorList>
            <person name="Varghese N."/>
            <person name="Submissions S."/>
        </authorList>
    </citation>
    <scope>NUCLEOTIDE SEQUENCE [LARGE SCALE GENOMIC DNA]</scope>
    <source>
        <strain evidence="3">DSM 22623</strain>
    </source>
</reference>
<evidence type="ECO:0000313" key="2">
    <source>
        <dbReference type="EMBL" id="SHJ06936.1"/>
    </source>
</evidence>
<keyword evidence="1" id="KW-0472">Membrane</keyword>
<feature type="transmembrane region" description="Helical" evidence="1">
    <location>
        <begin position="204"/>
        <end position="223"/>
    </location>
</feature>
<feature type="transmembrane region" description="Helical" evidence="1">
    <location>
        <begin position="6"/>
        <end position="24"/>
    </location>
</feature>
<dbReference type="Proteomes" id="UP000184432">
    <property type="component" value="Unassembled WGS sequence"/>
</dbReference>
<evidence type="ECO:0000313" key="3">
    <source>
        <dbReference type="Proteomes" id="UP000184432"/>
    </source>
</evidence>
<feature type="transmembrane region" description="Helical" evidence="1">
    <location>
        <begin position="106"/>
        <end position="125"/>
    </location>
</feature>
<protein>
    <submittedName>
        <fullName evidence="2">Uncharacterized protein</fullName>
    </submittedName>
</protein>
<organism evidence="2 3">
    <name type="scientific">Aquimarina spongiae</name>
    <dbReference type="NCBI Taxonomy" id="570521"/>
    <lineage>
        <taxon>Bacteria</taxon>
        <taxon>Pseudomonadati</taxon>
        <taxon>Bacteroidota</taxon>
        <taxon>Flavobacteriia</taxon>
        <taxon>Flavobacteriales</taxon>
        <taxon>Flavobacteriaceae</taxon>
        <taxon>Aquimarina</taxon>
    </lineage>
</organism>
<dbReference type="STRING" id="570521.SAMN04488508_105165"/>
<sequence>MKLLNIAFHILEVFAALAGTFFVLKNKDRVVKYFVYYLWLTVFVETVGTIPRIIRSTEYLNFLKGTIWMENDWLYNSYVIITFIIYAVFFRAYMKNEFFKKILKSLIVFFFLTSVLNLFFSDVFFNGLSSYSMIMGSILLLVSVMLYFYEVLQSESILSFHKSLPFYIAIGALVFYLSMTPLFIFNKYYSFRSNPEFVGIYRTIREIAIIFMYTCFTIGFLLCSKKNKSYS</sequence>
<feature type="transmembrane region" description="Helical" evidence="1">
    <location>
        <begin position="164"/>
        <end position="184"/>
    </location>
</feature>
<keyword evidence="3" id="KW-1185">Reference proteome</keyword>
<feature type="transmembrane region" description="Helical" evidence="1">
    <location>
        <begin position="74"/>
        <end position="94"/>
    </location>
</feature>
<keyword evidence="1" id="KW-1133">Transmembrane helix</keyword>
<accession>A0A1M6GAF9</accession>
<gene>
    <name evidence="2" type="ORF">SAMN04488508_105165</name>
</gene>
<evidence type="ECO:0000256" key="1">
    <source>
        <dbReference type="SAM" id="Phobius"/>
    </source>
</evidence>
<keyword evidence="1" id="KW-0812">Transmembrane</keyword>
<proteinExistence type="predicted"/>
<name>A0A1M6GAF9_9FLAO</name>
<dbReference type="AlphaFoldDB" id="A0A1M6GAF9"/>
<feature type="transmembrane region" description="Helical" evidence="1">
    <location>
        <begin position="131"/>
        <end position="152"/>
    </location>
</feature>